<evidence type="ECO:0008006" key="10">
    <source>
        <dbReference type="Google" id="ProtNLM"/>
    </source>
</evidence>
<sequence length="611" mass="66250">MAGLSKSAPSRNALRVPYDSRFASSDDDDDVEYSAGLGAPSDIDPDLQLATSYRRRSSVVCGSLITRSALISISPLPPTYITSAEREQIIEDERSLLRDNHLLPRKRSIHGLPWQQRSHAATEQDPLLPQSGSDDDESGLLAATVDPSSKWKDSVEAGIIHTTWQREAKVLAKYSGPMILTFLLQYSLTVASVFSVGKLGTNELAAVSLASMTSNITGYTIYQGLATSLDTLCSQAYGSGKKTLVGVHMQRCFWFLMLITVPIVVVWQFSEAILRPIVPEPELCRLAGSYLKVLAIGAPGYAAWEVGKRFVQAQGIFTAATWILLICAPVNALLNYILVWHPVIGFGFLGAPTAVVITNWLMPLLLFLYVAFVRGSECWGGFSKKAWQNWSPMIKLALPGLVMILSEFVAFELLTLAASYLSTEHLAAQSVLATCTSVTFQIPFALSIATSTRVANFLGATLGDAAKTSSTVALCGSLLLGICNVTLLTTARHDIGKLFSNDAEVIRLVAKTLPICALFQLWDSVAAAAGGILRGQGRQRIGAWVNLAAYYILALPFSFAAAFKFGWGLLGLWSGVSIALLLVAIIETIIVLRTKWHVMVSDARERLREGN</sequence>
<dbReference type="GO" id="GO:1990961">
    <property type="term" value="P:xenobiotic detoxification by transmembrane export across the plasma membrane"/>
    <property type="evidence" value="ECO:0007669"/>
    <property type="project" value="InterPro"/>
</dbReference>
<reference evidence="8 9" key="1">
    <citation type="submission" date="2019-10" db="EMBL/GenBank/DDBJ databases">
        <authorList>
            <person name="Palmer J.M."/>
        </authorList>
    </citation>
    <scope>NUCLEOTIDE SEQUENCE [LARGE SCALE GENOMIC DNA]</scope>
    <source>
        <strain evidence="8 9">TWF696</strain>
    </source>
</reference>
<feature type="transmembrane region" description="Helical" evidence="7">
    <location>
        <begin position="393"/>
        <end position="420"/>
    </location>
</feature>
<feature type="transmembrane region" description="Helical" evidence="7">
    <location>
        <begin position="286"/>
        <end position="304"/>
    </location>
</feature>
<dbReference type="EMBL" id="JAVHNQ010000004">
    <property type="protein sequence ID" value="KAK6350252.1"/>
    <property type="molecule type" value="Genomic_DNA"/>
</dbReference>
<comment type="caution">
    <text evidence="8">The sequence shown here is derived from an EMBL/GenBank/DDBJ whole genome shotgun (WGS) entry which is preliminary data.</text>
</comment>
<keyword evidence="3 7" id="KW-0812">Transmembrane</keyword>
<feature type="region of interest" description="Disordered" evidence="6">
    <location>
        <begin position="113"/>
        <end position="139"/>
    </location>
</feature>
<proteinExistence type="inferred from homology"/>
<feature type="transmembrane region" description="Helical" evidence="7">
    <location>
        <begin position="541"/>
        <end position="563"/>
    </location>
</feature>
<accession>A0AAV9UXU1</accession>
<dbReference type="GO" id="GO:0042910">
    <property type="term" value="F:xenobiotic transmembrane transporter activity"/>
    <property type="evidence" value="ECO:0007669"/>
    <property type="project" value="InterPro"/>
</dbReference>
<dbReference type="InterPro" id="IPR002528">
    <property type="entry name" value="MATE_fam"/>
</dbReference>
<evidence type="ECO:0000256" key="3">
    <source>
        <dbReference type="ARBA" id="ARBA00022692"/>
    </source>
</evidence>
<feature type="region of interest" description="Disordered" evidence="6">
    <location>
        <begin position="1"/>
        <end position="40"/>
    </location>
</feature>
<comment type="subcellular location">
    <subcellularLocation>
        <location evidence="1">Membrane</location>
        <topology evidence="1">Multi-pass membrane protein</topology>
    </subcellularLocation>
</comment>
<name>A0AAV9UXU1_9PEZI</name>
<evidence type="ECO:0000256" key="1">
    <source>
        <dbReference type="ARBA" id="ARBA00004141"/>
    </source>
</evidence>
<evidence type="ECO:0000256" key="2">
    <source>
        <dbReference type="ARBA" id="ARBA00010199"/>
    </source>
</evidence>
<evidence type="ECO:0000256" key="7">
    <source>
        <dbReference type="SAM" id="Phobius"/>
    </source>
</evidence>
<feature type="transmembrane region" description="Helical" evidence="7">
    <location>
        <begin position="508"/>
        <end position="529"/>
    </location>
</feature>
<feature type="transmembrane region" description="Helical" evidence="7">
    <location>
        <begin position="470"/>
        <end position="488"/>
    </location>
</feature>
<feature type="transmembrane region" description="Helical" evidence="7">
    <location>
        <begin position="252"/>
        <end position="274"/>
    </location>
</feature>
<keyword evidence="4 7" id="KW-1133">Transmembrane helix</keyword>
<feature type="transmembrane region" description="Helical" evidence="7">
    <location>
        <begin position="426"/>
        <end position="449"/>
    </location>
</feature>
<dbReference type="Pfam" id="PF01554">
    <property type="entry name" value="MatE"/>
    <property type="match status" value="2"/>
</dbReference>
<organism evidence="8 9">
    <name type="scientific">Orbilia brochopaga</name>
    <dbReference type="NCBI Taxonomy" id="3140254"/>
    <lineage>
        <taxon>Eukaryota</taxon>
        <taxon>Fungi</taxon>
        <taxon>Dikarya</taxon>
        <taxon>Ascomycota</taxon>
        <taxon>Pezizomycotina</taxon>
        <taxon>Orbiliomycetes</taxon>
        <taxon>Orbiliales</taxon>
        <taxon>Orbiliaceae</taxon>
        <taxon>Orbilia</taxon>
    </lineage>
</organism>
<evidence type="ECO:0000313" key="8">
    <source>
        <dbReference type="EMBL" id="KAK6350252.1"/>
    </source>
</evidence>
<evidence type="ECO:0000256" key="4">
    <source>
        <dbReference type="ARBA" id="ARBA00022989"/>
    </source>
</evidence>
<dbReference type="Proteomes" id="UP001375240">
    <property type="component" value="Unassembled WGS sequence"/>
</dbReference>
<dbReference type="NCBIfam" id="TIGR00797">
    <property type="entry name" value="matE"/>
    <property type="match status" value="1"/>
</dbReference>
<dbReference type="PANTHER" id="PTHR11206">
    <property type="entry name" value="MULTIDRUG RESISTANCE PROTEIN"/>
    <property type="match status" value="1"/>
</dbReference>
<comment type="similarity">
    <text evidence="2">Belongs to the multi antimicrobial extrusion (MATE) (TC 2.A.66.1) family.</text>
</comment>
<dbReference type="InterPro" id="IPR045069">
    <property type="entry name" value="MATE_euk"/>
</dbReference>
<dbReference type="AlphaFoldDB" id="A0AAV9UXU1"/>
<gene>
    <name evidence="8" type="ORF">TWF696_006487</name>
</gene>
<dbReference type="CDD" id="cd13132">
    <property type="entry name" value="MATE_eukaryotic"/>
    <property type="match status" value="1"/>
</dbReference>
<evidence type="ECO:0000256" key="6">
    <source>
        <dbReference type="SAM" id="MobiDB-lite"/>
    </source>
</evidence>
<evidence type="ECO:0000256" key="5">
    <source>
        <dbReference type="ARBA" id="ARBA00023136"/>
    </source>
</evidence>
<dbReference type="GO" id="GO:0016020">
    <property type="term" value="C:membrane"/>
    <property type="evidence" value="ECO:0007669"/>
    <property type="project" value="UniProtKB-SubCell"/>
</dbReference>
<dbReference type="GO" id="GO:0015297">
    <property type="term" value="F:antiporter activity"/>
    <property type="evidence" value="ECO:0007669"/>
    <property type="project" value="InterPro"/>
</dbReference>
<feature type="transmembrane region" description="Helical" evidence="7">
    <location>
        <begin position="344"/>
        <end position="372"/>
    </location>
</feature>
<keyword evidence="5 7" id="KW-0472">Membrane</keyword>
<feature type="transmembrane region" description="Helical" evidence="7">
    <location>
        <begin position="569"/>
        <end position="592"/>
    </location>
</feature>
<feature type="transmembrane region" description="Helical" evidence="7">
    <location>
        <begin position="316"/>
        <end position="338"/>
    </location>
</feature>
<protein>
    <recommendedName>
        <fullName evidence="10">MATE efflux family protein</fullName>
    </recommendedName>
</protein>
<evidence type="ECO:0000313" key="9">
    <source>
        <dbReference type="Proteomes" id="UP001375240"/>
    </source>
</evidence>
<keyword evidence="9" id="KW-1185">Reference proteome</keyword>